<keyword evidence="3 7" id="KW-0378">Hydrolase</keyword>
<sequence length="586" mass="65040">MPPLSVQELLAKQSQSGDHRPKFVSKKEREAHRAAEKEAVDRAEADRLAQLKRARAAWEQAGPSSEPTPAPASDPELRRIKQQHLGTREDRDPRRPKRARDASKKFHFEWDADDDTSDPSLVAAPAASLLHGRAGLDGSERAGTGKSKMKSTLDEKPWSEKSLGEMKARDWRIFREDFQIQARGGDLPHPLRSWRESTIPVPVLEAIEAMGYREPTPIQRQAIPIGLEPRDLIGIAETGSGKTASFVVPMLAHVQRQPRLTEDTQHLGPYALILAPTRELAQQIETETRKFASRLGFRVVSLVGGRDLNEQAFYLNDGADIVIATPGRLQDCLERHILVLGQCHFLVMDEADRMVDMNYEEALHYILASLPSAEEGHRITMLYSATMPPSVESIARTYLRRPATVIIGQAGQAVGTVEQRVEFVDDEAHRQRRLLEVLDSGFAAPMIVFVNQKVNADLVGKDLRRAGWHVATLHSGLSQPQREAAIASLREGRNEVLCCTDIGARGIDLPDVSLVVNYQFPTQFPSYIHRIGRTGRAGKQGCAVSLVDDNDAEHFYELRLALSKSPVSTVPAELAQHPAALQRPVP</sequence>
<dbReference type="EC" id="3.6.4.13" evidence="1"/>
<feature type="domain" description="Helicase C-terminal" evidence="10">
    <location>
        <begin position="416"/>
        <end position="578"/>
    </location>
</feature>
<dbReference type="GO" id="GO:0005524">
    <property type="term" value="F:ATP binding"/>
    <property type="evidence" value="ECO:0007669"/>
    <property type="project" value="UniProtKB-KW"/>
</dbReference>
<dbReference type="GO" id="GO:0003724">
    <property type="term" value="F:RNA helicase activity"/>
    <property type="evidence" value="ECO:0007669"/>
    <property type="project" value="UniProtKB-EC"/>
</dbReference>
<dbReference type="PROSITE" id="PS51195">
    <property type="entry name" value="Q_MOTIF"/>
    <property type="match status" value="1"/>
</dbReference>
<evidence type="ECO:0000313" key="13">
    <source>
        <dbReference type="Proteomes" id="UP001214415"/>
    </source>
</evidence>
<feature type="short sequence motif" description="Q motif" evidence="6">
    <location>
        <begin position="192"/>
        <end position="220"/>
    </location>
</feature>
<comment type="similarity">
    <text evidence="7">Belongs to the DEAD box helicase family.</text>
</comment>
<keyword evidence="5 7" id="KW-0067">ATP-binding</keyword>
<name>A0AAF0EGU3_9BASI</name>
<feature type="domain" description="Helicase ATP-binding" evidence="9">
    <location>
        <begin position="223"/>
        <end position="405"/>
    </location>
</feature>
<dbReference type="Pfam" id="PF00271">
    <property type="entry name" value="Helicase_C"/>
    <property type="match status" value="1"/>
</dbReference>
<evidence type="ECO:0000256" key="5">
    <source>
        <dbReference type="ARBA" id="ARBA00022840"/>
    </source>
</evidence>
<dbReference type="InterPro" id="IPR001650">
    <property type="entry name" value="Helicase_C-like"/>
</dbReference>
<accession>A0AAF0EGU3</accession>
<dbReference type="SMART" id="SM00487">
    <property type="entry name" value="DEXDc"/>
    <property type="match status" value="1"/>
</dbReference>
<dbReference type="InterPro" id="IPR014001">
    <property type="entry name" value="Helicase_ATP-bd"/>
</dbReference>
<dbReference type="CDD" id="cd17945">
    <property type="entry name" value="DEADc_DDX23"/>
    <property type="match status" value="1"/>
</dbReference>
<evidence type="ECO:0000259" key="9">
    <source>
        <dbReference type="PROSITE" id="PS51192"/>
    </source>
</evidence>
<dbReference type="InterPro" id="IPR027417">
    <property type="entry name" value="P-loop_NTPase"/>
</dbReference>
<evidence type="ECO:0000256" key="7">
    <source>
        <dbReference type="RuleBase" id="RU000492"/>
    </source>
</evidence>
<dbReference type="PANTHER" id="PTHR47958">
    <property type="entry name" value="ATP-DEPENDENT RNA HELICASE DBP3"/>
    <property type="match status" value="1"/>
</dbReference>
<evidence type="ECO:0000256" key="3">
    <source>
        <dbReference type="ARBA" id="ARBA00022801"/>
    </source>
</evidence>
<feature type="region of interest" description="Disordered" evidence="8">
    <location>
        <begin position="133"/>
        <end position="159"/>
    </location>
</feature>
<dbReference type="GO" id="GO:0016787">
    <property type="term" value="F:hydrolase activity"/>
    <property type="evidence" value="ECO:0007669"/>
    <property type="project" value="UniProtKB-KW"/>
</dbReference>
<feature type="domain" description="DEAD-box RNA helicase Q" evidence="11">
    <location>
        <begin position="192"/>
        <end position="220"/>
    </location>
</feature>
<dbReference type="GO" id="GO:0003676">
    <property type="term" value="F:nucleic acid binding"/>
    <property type="evidence" value="ECO:0007669"/>
    <property type="project" value="InterPro"/>
</dbReference>
<dbReference type="Proteomes" id="UP001214415">
    <property type="component" value="Chromosome 5"/>
</dbReference>
<dbReference type="SMART" id="SM00490">
    <property type="entry name" value="HELICc"/>
    <property type="match status" value="1"/>
</dbReference>
<gene>
    <name evidence="12" type="primary">PRP28</name>
    <name evidence="12" type="ORF">MEQU1_002895</name>
</gene>
<reference evidence="12" key="1">
    <citation type="submission" date="2023-03" db="EMBL/GenBank/DDBJ databases">
        <title>Mating type loci evolution in Malassezia.</title>
        <authorList>
            <person name="Coelho M.A."/>
        </authorList>
    </citation>
    <scope>NUCLEOTIDE SEQUENCE</scope>
    <source>
        <strain evidence="12">CBS 12830</strain>
    </source>
</reference>
<evidence type="ECO:0000313" key="12">
    <source>
        <dbReference type="EMBL" id="WFD24198.1"/>
    </source>
</evidence>
<dbReference type="AlphaFoldDB" id="A0AAF0EGU3"/>
<dbReference type="EMBL" id="CP119904">
    <property type="protein sequence ID" value="WFD24198.1"/>
    <property type="molecule type" value="Genomic_DNA"/>
</dbReference>
<dbReference type="InterPro" id="IPR000629">
    <property type="entry name" value="RNA-helicase_DEAD-box_CS"/>
</dbReference>
<evidence type="ECO:0000256" key="6">
    <source>
        <dbReference type="PROSITE-ProRule" id="PRU00552"/>
    </source>
</evidence>
<dbReference type="PROSITE" id="PS00039">
    <property type="entry name" value="DEAD_ATP_HELICASE"/>
    <property type="match status" value="1"/>
</dbReference>
<dbReference type="Gene3D" id="3.40.50.300">
    <property type="entry name" value="P-loop containing nucleotide triphosphate hydrolases"/>
    <property type="match status" value="2"/>
</dbReference>
<proteinExistence type="inferred from homology"/>
<evidence type="ECO:0000259" key="10">
    <source>
        <dbReference type="PROSITE" id="PS51194"/>
    </source>
</evidence>
<feature type="compositionally biased region" description="Basic and acidic residues" evidence="8">
    <location>
        <begin position="17"/>
        <end position="49"/>
    </location>
</feature>
<protein>
    <recommendedName>
        <fullName evidence="1">RNA helicase</fullName>
        <ecNumber evidence="1">3.6.4.13</ecNumber>
    </recommendedName>
</protein>
<feature type="region of interest" description="Disordered" evidence="8">
    <location>
        <begin position="1"/>
        <end position="103"/>
    </location>
</feature>
<evidence type="ECO:0000259" key="11">
    <source>
        <dbReference type="PROSITE" id="PS51195"/>
    </source>
</evidence>
<dbReference type="CDD" id="cd18787">
    <property type="entry name" value="SF2_C_DEAD"/>
    <property type="match status" value="1"/>
</dbReference>
<evidence type="ECO:0000256" key="1">
    <source>
        <dbReference type="ARBA" id="ARBA00012552"/>
    </source>
</evidence>
<evidence type="ECO:0000256" key="4">
    <source>
        <dbReference type="ARBA" id="ARBA00022806"/>
    </source>
</evidence>
<organism evidence="12 13">
    <name type="scientific">Malassezia equina</name>
    <dbReference type="NCBI Taxonomy" id="1381935"/>
    <lineage>
        <taxon>Eukaryota</taxon>
        <taxon>Fungi</taxon>
        <taxon>Dikarya</taxon>
        <taxon>Basidiomycota</taxon>
        <taxon>Ustilaginomycotina</taxon>
        <taxon>Malasseziomycetes</taxon>
        <taxon>Malasseziales</taxon>
        <taxon>Malasseziaceae</taxon>
        <taxon>Malassezia</taxon>
    </lineage>
</organism>
<evidence type="ECO:0000256" key="8">
    <source>
        <dbReference type="SAM" id="MobiDB-lite"/>
    </source>
</evidence>
<keyword evidence="2 7" id="KW-0547">Nucleotide-binding</keyword>
<dbReference type="InterPro" id="IPR011545">
    <property type="entry name" value="DEAD/DEAH_box_helicase_dom"/>
</dbReference>
<dbReference type="PROSITE" id="PS51192">
    <property type="entry name" value="HELICASE_ATP_BIND_1"/>
    <property type="match status" value="1"/>
</dbReference>
<dbReference type="InterPro" id="IPR014014">
    <property type="entry name" value="RNA_helicase_DEAD_Q_motif"/>
</dbReference>
<keyword evidence="4 7" id="KW-0347">Helicase</keyword>
<dbReference type="PROSITE" id="PS51194">
    <property type="entry name" value="HELICASE_CTER"/>
    <property type="match status" value="1"/>
</dbReference>
<dbReference type="Pfam" id="PF00270">
    <property type="entry name" value="DEAD"/>
    <property type="match status" value="1"/>
</dbReference>
<feature type="compositionally biased region" description="Basic and acidic residues" evidence="8">
    <location>
        <begin position="86"/>
        <end position="103"/>
    </location>
</feature>
<evidence type="ECO:0000256" key="2">
    <source>
        <dbReference type="ARBA" id="ARBA00022741"/>
    </source>
</evidence>
<dbReference type="SUPFAM" id="SSF52540">
    <property type="entry name" value="P-loop containing nucleoside triphosphate hydrolases"/>
    <property type="match status" value="1"/>
</dbReference>
<keyword evidence="13" id="KW-1185">Reference proteome</keyword>